<reference evidence="8" key="1">
    <citation type="submission" date="2021-01" db="EMBL/GenBank/DDBJ databases">
        <authorList>
            <person name="Corre E."/>
            <person name="Pelletier E."/>
            <person name="Niang G."/>
            <person name="Scheremetjew M."/>
            <person name="Finn R."/>
            <person name="Kale V."/>
            <person name="Holt S."/>
            <person name="Cochrane G."/>
            <person name="Meng A."/>
            <person name="Brown T."/>
            <person name="Cohen L."/>
        </authorList>
    </citation>
    <scope>NUCLEOTIDE SEQUENCE</scope>
    <source>
        <strain evidence="8">B650</strain>
    </source>
</reference>
<evidence type="ECO:0000256" key="2">
    <source>
        <dbReference type="ARBA" id="ARBA00005678"/>
    </source>
</evidence>
<evidence type="ECO:0000256" key="3">
    <source>
        <dbReference type="ARBA" id="ARBA00022490"/>
    </source>
</evidence>
<comment type="subcellular location">
    <subcellularLocation>
        <location evidence="1">Cytoplasm</location>
        <location evidence="1">Cytoskeleton</location>
    </subcellularLocation>
</comment>
<organism evidence="8">
    <name type="scientific">Leptocylindrus danicus</name>
    <dbReference type="NCBI Taxonomy" id="163516"/>
    <lineage>
        <taxon>Eukaryota</taxon>
        <taxon>Sar</taxon>
        <taxon>Stramenopiles</taxon>
        <taxon>Ochrophyta</taxon>
        <taxon>Bacillariophyta</taxon>
        <taxon>Coscinodiscophyceae</taxon>
        <taxon>Chaetocerotophycidae</taxon>
        <taxon>Leptocylindrales</taxon>
        <taxon>Leptocylindraceae</taxon>
        <taxon>Leptocylindrus</taxon>
    </lineage>
</organism>
<protein>
    <recommendedName>
        <fullName evidence="9">SF-assemblin</fullName>
    </recommendedName>
</protein>
<proteinExistence type="inferred from homology"/>
<evidence type="ECO:0008006" key="9">
    <source>
        <dbReference type="Google" id="ProtNLM"/>
    </source>
</evidence>
<evidence type="ECO:0000256" key="1">
    <source>
        <dbReference type="ARBA" id="ARBA00004245"/>
    </source>
</evidence>
<accession>A0A7S2NSW4</accession>
<dbReference type="EMBL" id="HBGY01001223">
    <property type="protein sequence ID" value="CAD9556458.1"/>
    <property type="molecule type" value="Transcribed_RNA"/>
</dbReference>
<evidence type="ECO:0000256" key="4">
    <source>
        <dbReference type="ARBA" id="ARBA00022701"/>
    </source>
</evidence>
<name>A0A7S2NSW4_9STRA</name>
<comment type="similarity">
    <text evidence="2">Belongs to the SF-assemblin family.</text>
</comment>
<keyword evidence="5 7" id="KW-0175">Coiled coil</keyword>
<dbReference type="Pfam" id="PF06705">
    <property type="entry name" value="SF-assemblin"/>
    <property type="match status" value="1"/>
</dbReference>
<keyword evidence="4" id="KW-0493">Microtubule</keyword>
<dbReference type="InterPro" id="IPR008374">
    <property type="entry name" value="SF_assemblin/giardin_b"/>
</dbReference>
<evidence type="ECO:0000256" key="5">
    <source>
        <dbReference type="ARBA" id="ARBA00023054"/>
    </source>
</evidence>
<dbReference type="GO" id="GO:0005200">
    <property type="term" value="F:structural constituent of cytoskeleton"/>
    <property type="evidence" value="ECO:0007669"/>
    <property type="project" value="InterPro"/>
</dbReference>
<dbReference type="GO" id="GO:0005874">
    <property type="term" value="C:microtubule"/>
    <property type="evidence" value="ECO:0007669"/>
    <property type="project" value="UniProtKB-KW"/>
</dbReference>
<sequence length="252" mass="29657">MISPSKSKLSAALNSLDQFNDVLKEKTQAQKEKYGYSVASLKVQMTEMERAFEVEVKRREEMHNALKNECNNHIINLKDKFEKIIEERTSAMENQLDELTQRVDDLNARFREEEERIPADIENRGKELAAILRGLQDDFLCEKKERLSRESQILKQLNEYEQDVQAKFHQYVKERKELFDQLSSAIDESDRRRNEDKANREINVQKEIEGLHEILSIEIQTRKQEDDDIMSAVNKYMNQLQNSVDKISFGNV</sequence>
<dbReference type="AlphaFoldDB" id="A0A7S2NSW4"/>
<dbReference type="PANTHER" id="PTHR40412">
    <property type="entry name" value="SF-ASSEMBLIN"/>
    <property type="match status" value="1"/>
</dbReference>
<dbReference type="PRINTS" id="PR01799">
    <property type="entry name" value="SFASSEMBLIN"/>
</dbReference>
<gene>
    <name evidence="8" type="ORF">LDAN0321_LOCUS843</name>
</gene>
<keyword evidence="3" id="KW-0963">Cytoplasm</keyword>
<feature type="coiled-coil region" evidence="7">
    <location>
        <begin position="82"/>
        <end position="116"/>
    </location>
</feature>
<dbReference type="PANTHER" id="PTHR40412:SF1">
    <property type="entry name" value="SF-ASSEMBLIN"/>
    <property type="match status" value="1"/>
</dbReference>
<evidence type="ECO:0000256" key="7">
    <source>
        <dbReference type="SAM" id="Coils"/>
    </source>
</evidence>
<evidence type="ECO:0000256" key="6">
    <source>
        <dbReference type="ARBA" id="ARBA00023212"/>
    </source>
</evidence>
<keyword evidence="6" id="KW-0206">Cytoskeleton</keyword>
<evidence type="ECO:0000313" key="8">
    <source>
        <dbReference type="EMBL" id="CAD9556458.1"/>
    </source>
</evidence>